<dbReference type="InterPro" id="IPR008767">
    <property type="entry name" value="Phage_SPP1_head-tail_adaptor"/>
</dbReference>
<dbReference type="AlphaFoldDB" id="A0A2I5HFW1"/>
<dbReference type="Gene3D" id="2.40.10.270">
    <property type="entry name" value="Bacteriophage SPP1 head-tail adaptor protein"/>
    <property type="match status" value="1"/>
</dbReference>
<dbReference type="EMBL" id="CP023345">
    <property type="protein sequence ID" value="ATW54444.1"/>
    <property type="molecule type" value="Genomic_DNA"/>
</dbReference>
<accession>A0A2I5HFW1</accession>
<sequence length="109" mass="12147">MQVGKLRDRIRLLALTGERDAAGEPLDTVNEVATVYADVRVVSGREMVRSGVDISQQIFTIRIRAREVLPQWRIEVLSGPNRGVMLSISSVQPDPARKDTIITAATYER</sequence>
<dbReference type="RefSeq" id="WP_100212406.1">
    <property type="nucleotide sequence ID" value="NZ_CP023345.1"/>
</dbReference>
<organism evidence="1 2">
    <name type="scientific">Salmonella diarizonae</name>
    <dbReference type="NCBI Taxonomy" id="59204"/>
    <lineage>
        <taxon>Bacteria</taxon>
        <taxon>Pseudomonadati</taxon>
        <taxon>Pseudomonadota</taxon>
        <taxon>Gammaproteobacteria</taxon>
        <taxon>Enterobacterales</taxon>
        <taxon>Enterobacteriaceae</taxon>
        <taxon>Salmonella</taxon>
    </lineage>
</organism>
<dbReference type="Pfam" id="PF05521">
    <property type="entry name" value="Phage_HCP"/>
    <property type="match status" value="1"/>
</dbReference>
<protein>
    <recommendedName>
        <fullName evidence="3">Head-tail adaptor protein</fullName>
    </recommendedName>
</protein>
<gene>
    <name evidence="1" type="ORF">CNQ75_07850</name>
</gene>
<proteinExistence type="predicted"/>
<evidence type="ECO:0008006" key="3">
    <source>
        <dbReference type="Google" id="ProtNLM"/>
    </source>
</evidence>
<dbReference type="InterPro" id="IPR038666">
    <property type="entry name" value="SSP1_head-tail_sf"/>
</dbReference>
<name>A0A2I5HFW1_SALDZ</name>
<dbReference type="Proteomes" id="UP000230639">
    <property type="component" value="Chromosome"/>
</dbReference>
<evidence type="ECO:0000313" key="1">
    <source>
        <dbReference type="EMBL" id="ATW54444.1"/>
    </source>
</evidence>
<evidence type="ECO:0000313" key="2">
    <source>
        <dbReference type="Proteomes" id="UP000230639"/>
    </source>
</evidence>
<reference evidence="1 2" key="1">
    <citation type="submission" date="2017-09" db="EMBL/GenBank/DDBJ databases">
        <title>Complete genome of Salmonella enterica subsp. diarizonae isolated from stool of a patient with bacterial enteropathy.</title>
        <authorList>
            <person name="Zhou J."/>
            <person name="Chen Q."/>
            <person name="Guo L."/>
            <person name="Fan J."/>
        </authorList>
    </citation>
    <scope>NUCLEOTIDE SEQUENCE [LARGE SCALE GENOMIC DNA]</scope>
    <source>
        <strain evidence="1 2">HZS154</strain>
    </source>
</reference>